<dbReference type="InterPro" id="IPR050313">
    <property type="entry name" value="Carb_Metab_HTH_regulators"/>
</dbReference>
<dbReference type="InterPro" id="IPR036390">
    <property type="entry name" value="WH_DNA-bd_sf"/>
</dbReference>
<reference evidence="5 6" key="1">
    <citation type="submission" date="2018-06" db="EMBL/GenBank/DDBJ databases">
        <title>Genomic Encyclopedia of Archaeal and Bacterial Type Strains, Phase II (KMG-II): from individual species to whole genera.</title>
        <authorList>
            <person name="Goeker M."/>
        </authorList>
    </citation>
    <scope>NUCLEOTIDE SEQUENCE [LARGE SCALE GENOMIC DNA]</scope>
    <source>
        <strain evidence="5 6">DSM 22009</strain>
    </source>
</reference>
<evidence type="ECO:0000256" key="1">
    <source>
        <dbReference type="ARBA" id="ARBA00023015"/>
    </source>
</evidence>
<dbReference type="Pfam" id="PF08220">
    <property type="entry name" value="HTH_DeoR"/>
    <property type="match status" value="1"/>
</dbReference>
<dbReference type="PRINTS" id="PR00037">
    <property type="entry name" value="HTHLACR"/>
</dbReference>
<keyword evidence="3" id="KW-0804">Transcription</keyword>
<evidence type="ECO:0000313" key="6">
    <source>
        <dbReference type="Proteomes" id="UP000248916"/>
    </source>
</evidence>
<evidence type="ECO:0000313" key="5">
    <source>
        <dbReference type="EMBL" id="PZX12885.1"/>
    </source>
</evidence>
<protein>
    <submittedName>
        <fullName evidence="5">DeoR family transcriptional regulator</fullName>
    </submittedName>
</protein>
<keyword evidence="1" id="KW-0805">Transcription regulation</keyword>
<dbReference type="EMBL" id="QKZL01000021">
    <property type="protein sequence ID" value="PZX12885.1"/>
    <property type="molecule type" value="Genomic_DNA"/>
</dbReference>
<feature type="domain" description="HTH deoR-type" evidence="4">
    <location>
        <begin position="14"/>
        <end position="69"/>
    </location>
</feature>
<dbReference type="Gene3D" id="1.10.10.10">
    <property type="entry name" value="Winged helix-like DNA-binding domain superfamily/Winged helix DNA-binding domain"/>
    <property type="match status" value="1"/>
</dbReference>
<organism evidence="5 6">
    <name type="scientific">Palleronia aestuarii</name>
    <dbReference type="NCBI Taxonomy" id="568105"/>
    <lineage>
        <taxon>Bacteria</taxon>
        <taxon>Pseudomonadati</taxon>
        <taxon>Pseudomonadota</taxon>
        <taxon>Alphaproteobacteria</taxon>
        <taxon>Rhodobacterales</taxon>
        <taxon>Roseobacteraceae</taxon>
        <taxon>Palleronia</taxon>
    </lineage>
</organism>
<dbReference type="GO" id="GO:0003677">
    <property type="term" value="F:DNA binding"/>
    <property type="evidence" value="ECO:0007669"/>
    <property type="project" value="UniProtKB-KW"/>
</dbReference>
<dbReference type="PANTHER" id="PTHR30363">
    <property type="entry name" value="HTH-TYPE TRANSCRIPTIONAL REGULATOR SRLR-RELATED"/>
    <property type="match status" value="1"/>
</dbReference>
<dbReference type="SMART" id="SM00420">
    <property type="entry name" value="HTH_DEOR"/>
    <property type="match status" value="1"/>
</dbReference>
<keyword evidence="2" id="KW-0238">DNA-binding</keyword>
<dbReference type="InterPro" id="IPR014036">
    <property type="entry name" value="DeoR-like_C"/>
</dbReference>
<dbReference type="InterPro" id="IPR037171">
    <property type="entry name" value="NagB/RpiA_transferase-like"/>
</dbReference>
<evidence type="ECO:0000256" key="2">
    <source>
        <dbReference type="ARBA" id="ARBA00023125"/>
    </source>
</evidence>
<dbReference type="Pfam" id="PF00455">
    <property type="entry name" value="DeoRC"/>
    <property type="match status" value="1"/>
</dbReference>
<dbReference type="InterPro" id="IPR001034">
    <property type="entry name" value="DeoR_HTH"/>
</dbReference>
<dbReference type="SUPFAM" id="SSF100950">
    <property type="entry name" value="NagB/RpiA/CoA transferase-like"/>
    <property type="match status" value="1"/>
</dbReference>
<dbReference type="InterPro" id="IPR018356">
    <property type="entry name" value="Tscrpt_reg_HTH_DeoR_CS"/>
</dbReference>
<dbReference type="OrthoDB" id="9797223at2"/>
<comment type="caution">
    <text evidence="5">The sequence shown here is derived from an EMBL/GenBank/DDBJ whole genome shotgun (WGS) entry which is preliminary data.</text>
</comment>
<proteinExistence type="predicted"/>
<name>A0A2W7MXK4_9RHOB</name>
<evidence type="ECO:0000256" key="3">
    <source>
        <dbReference type="ARBA" id="ARBA00023163"/>
    </source>
</evidence>
<sequence>MTKISTAGRGKLIGRVRKDRIAQLIRDNGFMSSADLADQFEVSEMTIRRDLAELEVQGGITRTHGGAVATHGAEPRPVDEPYFSERQKSNAEAKRRIAQLAATLVQPGQITALDVGTTTYELGKLLAADAQNLVFTNNLRIALLDTRAEIYLLGGRLRAHEKSIVGPIAIEQARKLWFDIAFLGVSSLSSNGLFDYSIEDTEIKRAYIGRATRRVVLADSSKFDEMALVQVGALDEVDILVTDRKPTGGLAADLATAKVQVMVAEAGRGDAAPGPQAP</sequence>
<evidence type="ECO:0000259" key="4">
    <source>
        <dbReference type="PROSITE" id="PS51000"/>
    </source>
</evidence>
<dbReference type="AlphaFoldDB" id="A0A2W7MXK4"/>
<dbReference type="PROSITE" id="PS51000">
    <property type="entry name" value="HTH_DEOR_2"/>
    <property type="match status" value="1"/>
</dbReference>
<keyword evidence="6" id="KW-1185">Reference proteome</keyword>
<dbReference type="InterPro" id="IPR036388">
    <property type="entry name" value="WH-like_DNA-bd_sf"/>
</dbReference>
<dbReference type="SUPFAM" id="SSF46785">
    <property type="entry name" value="Winged helix' DNA-binding domain"/>
    <property type="match status" value="1"/>
</dbReference>
<dbReference type="SMART" id="SM01134">
    <property type="entry name" value="DeoRC"/>
    <property type="match status" value="1"/>
</dbReference>
<dbReference type="PROSITE" id="PS00894">
    <property type="entry name" value="HTH_DEOR_1"/>
    <property type="match status" value="1"/>
</dbReference>
<dbReference type="Proteomes" id="UP000248916">
    <property type="component" value="Unassembled WGS sequence"/>
</dbReference>
<accession>A0A2W7MXK4</accession>
<gene>
    <name evidence="5" type="ORF">LX81_03436</name>
</gene>
<dbReference type="PANTHER" id="PTHR30363:SF44">
    <property type="entry name" value="AGA OPERON TRANSCRIPTIONAL REPRESSOR-RELATED"/>
    <property type="match status" value="1"/>
</dbReference>
<dbReference type="GO" id="GO:0003700">
    <property type="term" value="F:DNA-binding transcription factor activity"/>
    <property type="evidence" value="ECO:0007669"/>
    <property type="project" value="InterPro"/>
</dbReference>
<dbReference type="RefSeq" id="WP_111538491.1">
    <property type="nucleotide sequence ID" value="NZ_QKZL01000021.1"/>
</dbReference>